<dbReference type="InterPro" id="IPR016152">
    <property type="entry name" value="PTrfase/Anion_transptr"/>
</dbReference>
<evidence type="ECO:0000313" key="1">
    <source>
        <dbReference type="EMBL" id="VDN99355.1"/>
    </source>
</evidence>
<dbReference type="EMBL" id="UZAE01002067">
    <property type="protein sequence ID" value="VDN99355.1"/>
    <property type="molecule type" value="Genomic_DNA"/>
</dbReference>
<gene>
    <name evidence="1" type="ORF">HNAJ_LOCUS3496</name>
</gene>
<evidence type="ECO:0000313" key="2">
    <source>
        <dbReference type="Proteomes" id="UP000278807"/>
    </source>
</evidence>
<reference evidence="1 2" key="1">
    <citation type="submission" date="2018-11" db="EMBL/GenBank/DDBJ databases">
        <authorList>
            <consortium name="Pathogen Informatics"/>
        </authorList>
    </citation>
    <scope>NUCLEOTIDE SEQUENCE [LARGE SCALE GENOMIC DNA]</scope>
</reference>
<accession>A0A3P7RW20</accession>
<keyword evidence="2" id="KW-1185">Reference proteome</keyword>
<organism evidence="1 2">
    <name type="scientific">Rodentolepis nana</name>
    <name type="common">Dwarf tapeworm</name>
    <name type="synonym">Hymenolepis nana</name>
    <dbReference type="NCBI Taxonomy" id="102285"/>
    <lineage>
        <taxon>Eukaryota</taxon>
        <taxon>Metazoa</taxon>
        <taxon>Spiralia</taxon>
        <taxon>Lophotrochozoa</taxon>
        <taxon>Platyhelminthes</taxon>
        <taxon>Cestoda</taxon>
        <taxon>Eucestoda</taxon>
        <taxon>Cyclophyllidea</taxon>
        <taxon>Hymenolepididae</taxon>
        <taxon>Rodentolepis</taxon>
    </lineage>
</organism>
<sequence>MKDFSTEVRANMDIKMFIKEATLLMDMEASSIEEIIHDMLDAVFKDSGDQTNHSSSTPTNIGAGTQRLFLTPSHSRRGSTIDINQCGVNNSSNNNNHGNSNIDTKSHTLTRASRTSLFASRMSTLGREELIEQAKKALLLEIKHNDSFYRRLSKTIKSVSFQENEGITTDQSWICALCSLKHIQKRYLALARLAYPVNLGRSNEGTQIILLVISPQKEMMCGEFARDITINLARSDEGVCASSKKTKSDIELGRTFATILSDLEFRRQLIFAQDEAEVKALLCARAHELEEEHAQLRIDDIIEDCFEPTTESDLNIPFDVSLMHNDPKCYF</sequence>
<dbReference type="AlphaFoldDB" id="A0A3P7RW20"/>
<dbReference type="SUPFAM" id="SSF55804">
    <property type="entry name" value="Phoshotransferase/anion transport protein"/>
    <property type="match status" value="1"/>
</dbReference>
<protein>
    <submittedName>
        <fullName evidence="1">Uncharacterized protein</fullName>
    </submittedName>
</protein>
<proteinExistence type="predicted"/>
<name>A0A3P7RW20_RODNA</name>
<dbReference type="Proteomes" id="UP000278807">
    <property type="component" value="Unassembled WGS sequence"/>
</dbReference>
<dbReference type="OrthoDB" id="1735926at2759"/>
<dbReference type="Gene3D" id="3.40.930.10">
    <property type="entry name" value="Mannitol-specific EII, Chain A"/>
    <property type="match status" value="1"/>
</dbReference>